<reference evidence="1" key="1">
    <citation type="submission" date="2023-03" db="EMBL/GenBank/DDBJ databases">
        <title>Massive genome expansion in bonnet fungi (Mycena s.s.) driven by repeated elements and novel gene families across ecological guilds.</title>
        <authorList>
            <consortium name="Lawrence Berkeley National Laboratory"/>
            <person name="Harder C.B."/>
            <person name="Miyauchi S."/>
            <person name="Viragh M."/>
            <person name="Kuo A."/>
            <person name="Thoen E."/>
            <person name="Andreopoulos B."/>
            <person name="Lu D."/>
            <person name="Skrede I."/>
            <person name="Drula E."/>
            <person name="Henrissat B."/>
            <person name="Morin E."/>
            <person name="Kohler A."/>
            <person name="Barry K."/>
            <person name="LaButti K."/>
            <person name="Morin E."/>
            <person name="Salamov A."/>
            <person name="Lipzen A."/>
            <person name="Mereny Z."/>
            <person name="Hegedus B."/>
            <person name="Baldrian P."/>
            <person name="Stursova M."/>
            <person name="Weitz H."/>
            <person name="Taylor A."/>
            <person name="Grigoriev I.V."/>
            <person name="Nagy L.G."/>
            <person name="Martin F."/>
            <person name="Kauserud H."/>
        </authorList>
    </citation>
    <scope>NUCLEOTIDE SEQUENCE</scope>
    <source>
        <strain evidence="1">CBHHK067</strain>
    </source>
</reference>
<sequence length="183" mass="20667">MCTQWPKAQVQAYILKHLATLHLDLYKTDPTVKETVNVFVGVNDIKGTFRKLVFSSVMKKKELTPFARKILDNPPQDVLATFALMREIAAPLVDASTSRPRGSDTGFWTGVEEALETLYSKHGQDRKSPGWLGLRLLLRITPVTPVAMRRIMPTAALRLTKAWVYPLRPATTTSPRYMVLIEM</sequence>
<comment type="caution">
    <text evidence="1">The sequence shown here is derived from an EMBL/GenBank/DDBJ whole genome shotgun (WGS) entry which is preliminary data.</text>
</comment>
<gene>
    <name evidence="1" type="ORF">B0H17DRAFT_1135995</name>
</gene>
<protein>
    <submittedName>
        <fullName evidence="1">Uncharacterized protein</fullName>
    </submittedName>
</protein>
<dbReference type="AlphaFoldDB" id="A0AAD7DEV1"/>
<dbReference type="EMBL" id="JARKIE010000084">
    <property type="protein sequence ID" value="KAJ7687822.1"/>
    <property type="molecule type" value="Genomic_DNA"/>
</dbReference>
<evidence type="ECO:0000313" key="1">
    <source>
        <dbReference type="EMBL" id="KAJ7687822.1"/>
    </source>
</evidence>
<proteinExistence type="predicted"/>
<name>A0AAD7DEV1_MYCRO</name>
<evidence type="ECO:0000313" key="2">
    <source>
        <dbReference type="Proteomes" id="UP001221757"/>
    </source>
</evidence>
<organism evidence="1 2">
    <name type="scientific">Mycena rosella</name>
    <name type="common">Pink bonnet</name>
    <name type="synonym">Agaricus rosellus</name>
    <dbReference type="NCBI Taxonomy" id="1033263"/>
    <lineage>
        <taxon>Eukaryota</taxon>
        <taxon>Fungi</taxon>
        <taxon>Dikarya</taxon>
        <taxon>Basidiomycota</taxon>
        <taxon>Agaricomycotina</taxon>
        <taxon>Agaricomycetes</taxon>
        <taxon>Agaricomycetidae</taxon>
        <taxon>Agaricales</taxon>
        <taxon>Marasmiineae</taxon>
        <taxon>Mycenaceae</taxon>
        <taxon>Mycena</taxon>
    </lineage>
</organism>
<dbReference type="Proteomes" id="UP001221757">
    <property type="component" value="Unassembled WGS sequence"/>
</dbReference>
<accession>A0AAD7DEV1</accession>
<keyword evidence="2" id="KW-1185">Reference proteome</keyword>